<organism evidence="1 2">
    <name type="scientific">Enterococcus canis</name>
    <dbReference type="NCBI Taxonomy" id="214095"/>
    <lineage>
        <taxon>Bacteria</taxon>
        <taxon>Bacillati</taxon>
        <taxon>Bacillota</taxon>
        <taxon>Bacilli</taxon>
        <taxon>Lactobacillales</taxon>
        <taxon>Enterococcaceae</taxon>
        <taxon>Enterococcus</taxon>
    </lineage>
</organism>
<gene>
    <name evidence="1" type="ORF">RU97_GL001287</name>
</gene>
<keyword evidence="2" id="KW-1185">Reference proteome</keyword>
<dbReference type="STRING" id="214095.RU97_GL001287"/>
<accession>A0A1L8RIY3</accession>
<dbReference type="Proteomes" id="UP000181884">
    <property type="component" value="Unassembled WGS sequence"/>
</dbReference>
<name>A0A1L8RIY3_9ENTE</name>
<evidence type="ECO:0000313" key="2">
    <source>
        <dbReference type="Proteomes" id="UP000181884"/>
    </source>
</evidence>
<dbReference type="EMBL" id="JXKH01000002">
    <property type="protein sequence ID" value="OJG19716.1"/>
    <property type="molecule type" value="Genomic_DNA"/>
</dbReference>
<proteinExistence type="predicted"/>
<evidence type="ECO:0000313" key="1">
    <source>
        <dbReference type="EMBL" id="OJG19716.1"/>
    </source>
</evidence>
<comment type="caution">
    <text evidence="1">The sequence shown here is derived from an EMBL/GenBank/DDBJ whole genome shotgun (WGS) entry which is preliminary data.</text>
</comment>
<protein>
    <submittedName>
        <fullName evidence="1">Uncharacterized protein</fullName>
    </submittedName>
</protein>
<sequence length="160" mass="18459">MFTEAERVETVFTKAELGEAIDQHLVTLFKRIIDQLEKIGEVEDYLQVLSFRIQNGYDSVFVSQHFLVYENPELEALLDHVLAEVADPLAEGYFESLIDYLEGRLDDEVFVDFRLNGDELLLEASSHGRKVKLVEGLRQLVIDYEESFERVATELLESLE</sequence>
<dbReference type="AlphaFoldDB" id="A0A1L8RIY3"/>
<reference evidence="1 2" key="1">
    <citation type="submission" date="2014-12" db="EMBL/GenBank/DDBJ databases">
        <title>Draft genome sequences of 29 type strains of Enterococci.</title>
        <authorList>
            <person name="Zhong Z."/>
            <person name="Sun Z."/>
            <person name="Liu W."/>
            <person name="Zhang W."/>
            <person name="Zhang H."/>
        </authorList>
    </citation>
    <scope>NUCLEOTIDE SEQUENCE [LARGE SCALE GENOMIC DNA]</scope>
    <source>
        <strain evidence="1 2">DSM 17029</strain>
    </source>
</reference>